<dbReference type="HAMAP" id="MF_00024">
    <property type="entry name" value="CobD_CbiB"/>
    <property type="match status" value="1"/>
</dbReference>
<evidence type="ECO:0000256" key="9">
    <source>
        <dbReference type="HAMAP-Rule" id="MF_00024"/>
    </source>
</evidence>
<evidence type="ECO:0000313" key="10">
    <source>
        <dbReference type="EMBL" id="BBU68160.1"/>
    </source>
</evidence>
<reference evidence="11" key="1">
    <citation type="submission" date="2020-01" db="EMBL/GenBank/DDBJ databases">
        <title>Phosphoaccumulans saitamaens gen. nov., sp. nov., a polyphosphate accumulating bacterium isolated from surface river water.</title>
        <authorList>
            <person name="Watanabe K."/>
            <person name="Suda W."/>
        </authorList>
    </citation>
    <scope>NUCLEOTIDE SEQUENCE [LARGE SCALE GENOMIC DNA]</scope>
    <source>
        <strain evidence="11">ICHIAU1</strain>
    </source>
</reference>
<keyword evidence="4 9" id="KW-1003">Cell membrane</keyword>
<evidence type="ECO:0000256" key="3">
    <source>
        <dbReference type="ARBA" id="ARBA00006263"/>
    </source>
</evidence>
<comment type="pathway">
    <text evidence="2 9">Cofactor biosynthesis; adenosylcobalamin biosynthesis.</text>
</comment>
<name>A0A679HZN7_9RHOO</name>
<comment type="function">
    <text evidence="9">Converts cobyric acid to cobinamide by the addition of aminopropanol on the F carboxylic group.</text>
</comment>
<keyword evidence="7 9" id="KW-1133">Transmembrane helix</keyword>
<evidence type="ECO:0000256" key="4">
    <source>
        <dbReference type="ARBA" id="ARBA00022475"/>
    </source>
</evidence>
<dbReference type="UniPathway" id="UPA00148"/>
<dbReference type="AlphaFoldDB" id="A0A679HZN7"/>
<evidence type="ECO:0000313" key="11">
    <source>
        <dbReference type="Proteomes" id="UP000463961"/>
    </source>
</evidence>
<dbReference type="GO" id="GO:0005886">
    <property type="term" value="C:plasma membrane"/>
    <property type="evidence" value="ECO:0007669"/>
    <property type="project" value="UniProtKB-SubCell"/>
</dbReference>
<evidence type="ECO:0000256" key="2">
    <source>
        <dbReference type="ARBA" id="ARBA00004953"/>
    </source>
</evidence>
<dbReference type="Proteomes" id="UP000463961">
    <property type="component" value="Chromosome"/>
</dbReference>
<dbReference type="GO" id="GO:0015420">
    <property type="term" value="F:ABC-type vitamin B12 transporter activity"/>
    <property type="evidence" value="ECO:0007669"/>
    <property type="project" value="UniProtKB-UniRule"/>
</dbReference>
<dbReference type="EMBL" id="AP022345">
    <property type="protein sequence ID" value="BBU68160.1"/>
    <property type="molecule type" value="Genomic_DNA"/>
</dbReference>
<dbReference type="GO" id="GO:0009236">
    <property type="term" value="P:cobalamin biosynthetic process"/>
    <property type="evidence" value="ECO:0007669"/>
    <property type="project" value="UniProtKB-UniRule"/>
</dbReference>
<proteinExistence type="inferred from homology"/>
<evidence type="ECO:0000256" key="7">
    <source>
        <dbReference type="ARBA" id="ARBA00022989"/>
    </source>
</evidence>
<evidence type="ECO:0000256" key="1">
    <source>
        <dbReference type="ARBA" id="ARBA00004651"/>
    </source>
</evidence>
<keyword evidence="11" id="KW-1185">Reference proteome</keyword>
<organism evidence="10 11">
    <name type="scientific">Fluviibacter phosphoraccumulans</name>
    <dbReference type="NCBI Taxonomy" id="1751046"/>
    <lineage>
        <taxon>Bacteria</taxon>
        <taxon>Pseudomonadati</taxon>
        <taxon>Pseudomonadota</taxon>
        <taxon>Betaproteobacteria</taxon>
        <taxon>Rhodocyclales</taxon>
        <taxon>Fluviibacteraceae</taxon>
        <taxon>Fluviibacter</taxon>
    </lineage>
</organism>
<protein>
    <recommendedName>
        <fullName evidence="9">Cobalamin biosynthesis protein CobD</fullName>
    </recommendedName>
</protein>
<feature type="transmembrane region" description="Helical" evidence="9">
    <location>
        <begin position="227"/>
        <end position="243"/>
    </location>
</feature>
<feature type="transmembrane region" description="Helical" evidence="9">
    <location>
        <begin position="88"/>
        <end position="109"/>
    </location>
</feature>
<evidence type="ECO:0000256" key="8">
    <source>
        <dbReference type="ARBA" id="ARBA00023136"/>
    </source>
</evidence>
<sequence length="244" mass="26655">MIVTAWLFAIADPLLQLFMGTLLLYLVIGGRSLQEHAARVHSDLTAGNLTDARIHVSWLVSRNTRQLDGTAVSKACIESVLENGNDALFAPIFWFLLLGPAGAVLYRLANTLDAMWGYRTPRYLHFGRAAAKLDDALNYLPARLTACSYALVGNTRRALACWRTQAPGWDSPNAGPVMAAGAGALQIQLGGAADYHGATEERPTLGEGLKPQAYDIRRAQQLVRHTLWLWLGLIAVAAITFRLF</sequence>
<comment type="caution">
    <text evidence="9">Lacks conserved residue(s) required for the propagation of feature annotation.</text>
</comment>
<keyword evidence="6 9" id="KW-0812">Transmembrane</keyword>
<dbReference type="NCBIfam" id="TIGR00380">
    <property type="entry name" value="cobal_cbiB"/>
    <property type="match status" value="1"/>
</dbReference>
<evidence type="ECO:0000256" key="5">
    <source>
        <dbReference type="ARBA" id="ARBA00022573"/>
    </source>
</evidence>
<comment type="similarity">
    <text evidence="3 9">Belongs to the CobD/CbiB family.</text>
</comment>
<dbReference type="PANTHER" id="PTHR34308:SF1">
    <property type="entry name" value="COBALAMIN BIOSYNTHESIS PROTEIN CBIB"/>
    <property type="match status" value="1"/>
</dbReference>
<evidence type="ECO:0000256" key="6">
    <source>
        <dbReference type="ARBA" id="ARBA00022692"/>
    </source>
</evidence>
<keyword evidence="5 9" id="KW-0169">Cobalamin biosynthesis</keyword>
<dbReference type="InterPro" id="IPR004485">
    <property type="entry name" value="Cobalamin_biosynth_CobD/CbiB"/>
</dbReference>
<dbReference type="Pfam" id="PF03186">
    <property type="entry name" value="CobD_Cbib"/>
    <property type="match status" value="1"/>
</dbReference>
<accession>A0A679HZN7</accession>
<gene>
    <name evidence="10" type="primary">cobD_1</name>
    <name evidence="9" type="synonym">cobD</name>
    <name evidence="10" type="ORF">ICHIAU1_04430</name>
</gene>
<dbReference type="GO" id="GO:0048472">
    <property type="term" value="F:threonine-phosphate decarboxylase activity"/>
    <property type="evidence" value="ECO:0007669"/>
    <property type="project" value="InterPro"/>
</dbReference>
<comment type="subcellular location">
    <subcellularLocation>
        <location evidence="1 9">Cell membrane</location>
        <topology evidence="1 9">Multi-pass membrane protein</topology>
    </subcellularLocation>
</comment>
<dbReference type="PANTHER" id="PTHR34308">
    <property type="entry name" value="COBALAMIN BIOSYNTHESIS PROTEIN CBIB"/>
    <property type="match status" value="1"/>
</dbReference>
<keyword evidence="8 9" id="KW-0472">Membrane</keyword>
<feature type="transmembrane region" description="Helical" evidence="9">
    <location>
        <begin position="7"/>
        <end position="28"/>
    </location>
</feature>